<feature type="compositionally biased region" description="Basic residues" evidence="1">
    <location>
        <begin position="14"/>
        <end position="33"/>
    </location>
</feature>
<reference evidence="2" key="1">
    <citation type="submission" date="2018-05" db="EMBL/GenBank/DDBJ databases">
        <authorList>
            <person name="Lanie J.A."/>
            <person name="Ng W.-L."/>
            <person name="Kazmierczak K.M."/>
            <person name="Andrzejewski T.M."/>
            <person name="Davidsen T.M."/>
            <person name="Wayne K.J."/>
            <person name="Tettelin H."/>
            <person name="Glass J.I."/>
            <person name="Rusch D."/>
            <person name="Podicherti R."/>
            <person name="Tsui H.-C.T."/>
            <person name="Winkler M.E."/>
        </authorList>
    </citation>
    <scope>NUCLEOTIDE SEQUENCE</scope>
</reference>
<accession>A0A382PQJ9</accession>
<sequence length="47" mass="5652">THTPPSLPPTLRPPNHHSPRRRLRHQSHRRRGHEHNGWPRKLGRHPL</sequence>
<protein>
    <submittedName>
        <fullName evidence="2">Uncharacterized protein</fullName>
    </submittedName>
</protein>
<feature type="region of interest" description="Disordered" evidence="1">
    <location>
        <begin position="1"/>
        <end position="47"/>
    </location>
</feature>
<gene>
    <name evidence="2" type="ORF">METZ01_LOCUS328537</name>
</gene>
<dbReference type="AlphaFoldDB" id="A0A382PQJ9"/>
<dbReference type="EMBL" id="UINC01109100">
    <property type="protein sequence ID" value="SVC75683.1"/>
    <property type="molecule type" value="Genomic_DNA"/>
</dbReference>
<evidence type="ECO:0000256" key="1">
    <source>
        <dbReference type="SAM" id="MobiDB-lite"/>
    </source>
</evidence>
<proteinExistence type="predicted"/>
<feature type="compositionally biased region" description="Pro residues" evidence="1">
    <location>
        <begin position="1"/>
        <end position="12"/>
    </location>
</feature>
<feature type="non-terminal residue" evidence="2">
    <location>
        <position position="47"/>
    </location>
</feature>
<feature type="non-terminal residue" evidence="2">
    <location>
        <position position="1"/>
    </location>
</feature>
<organism evidence="2">
    <name type="scientific">marine metagenome</name>
    <dbReference type="NCBI Taxonomy" id="408172"/>
    <lineage>
        <taxon>unclassified sequences</taxon>
        <taxon>metagenomes</taxon>
        <taxon>ecological metagenomes</taxon>
    </lineage>
</organism>
<evidence type="ECO:0000313" key="2">
    <source>
        <dbReference type="EMBL" id="SVC75683.1"/>
    </source>
</evidence>
<name>A0A382PQJ9_9ZZZZ</name>